<evidence type="ECO:0000313" key="6">
    <source>
        <dbReference type="Proteomes" id="UP000034112"/>
    </source>
</evidence>
<keyword evidence="3" id="KW-0964">Secreted</keyword>
<dbReference type="AlphaFoldDB" id="A0A0G0A9R7"/>
<name>A0A0G0A9R7_TRIHA</name>
<dbReference type="OrthoDB" id="4898945at2759"/>
<feature type="chain" id="PRO_5002530856" evidence="4">
    <location>
        <begin position="19"/>
        <end position="147"/>
    </location>
</feature>
<comment type="caution">
    <text evidence="5">The sequence shown here is derived from an EMBL/GenBank/DDBJ whole genome shotgun (WGS) entry which is preliminary data.</text>
</comment>
<reference evidence="6" key="1">
    <citation type="journal article" date="2015" name="Genome Announc.">
        <title>Draft whole-genome sequence of the biocontrol agent Trichoderma harzianum T6776.</title>
        <authorList>
            <person name="Baroncelli R."/>
            <person name="Piaggeschi G."/>
            <person name="Fiorini L."/>
            <person name="Bertolini E."/>
            <person name="Zapparata A."/>
            <person name="Pe M.E."/>
            <person name="Sarrocco S."/>
            <person name="Vannacci G."/>
        </authorList>
    </citation>
    <scope>NUCLEOTIDE SEQUENCE [LARGE SCALE GENOMIC DNA]</scope>
    <source>
        <strain evidence="6">T6776</strain>
    </source>
</reference>
<evidence type="ECO:0000256" key="2">
    <source>
        <dbReference type="ARBA" id="ARBA00010421"/>
    </source>
</evidence>
<organism evidence="5 6">
    <name type="scientific">Trichoderma harzianum</name>
    <name type="common">Hypocrea lixii</name>
    <dbReference type="NCBI Taxonomy" id="5544"/>
    <lineage>
        <taxon>Eukaryota</taxon>
        <taxon>Fungi</taxon>
        <taxon>Dikarya</taxon>
        <taxon>Ascomycota</taxon>
        <taxon>Pezizomycotina</taxon>
        <taxon>Sordariomycetes</taxon>
        <taxon>Hypocreomycetidae</taxon>
        <taxon>Hypocreales</taxon>
        <taxon>Hypocreaceae</taxon>
        <taxon>Trichoderma</taxon>
    </lineage>
</organism>
<dbReference type="OMA" id="IHATEVD"/>
<gene>
    <name evidence="5" type="ORF">THAR02_06097</name>
</gene>
<evidence type="ECO:0000256" key="3">
    <source>
        <dbReference type="ARBA" id="ARBA00022525"/>
    </source>
</evidence>
<comment type="similarity">
    <text evidence="2">Belongs to the cerato-platanin family.</text>
</comment>
<dbReference type="GO" id="GO:0005576">
    <property type="term" value="C:extracellular region"/>
    <property type="evidence" value="ECO:0007669"/>
    <property type="project" value="UniProtKB-SubCell"/>
</dbReference>
<comment type="subcellular location">
    <subcellularLocation>
        <location evidence="1">Secreted</location>
    </subcellularLocation>
</comment>
<proteinExistence type="inferred from homology"/>
<dbReference type="InterPro" id="IPR010829">
    <property type="entry name" value="Cerato-platanin"/>
</dbReference>
<accession>A0A0G0A9R7</accession>
<dbReference type="Proteomes" id="UP000034112">
    <property type="component" value="Unassembled WGS sequence"/>
</dbReference>
<keyword evidence="4" id="KW-0732">Signal</keyword>
<dbReference type="InterPro" id="IPR036908">
    <property type="entry name" value="RlpA-like_sf"/>
</dbReference>
<dbReference type="Gene3D" id="2.40.40.10">
    <property type="entry name" value="RlpA-like domain"/>
    <property type="match status" value="1"/>
</dbReference>
<dbReference type="EMBL" id="JOKZ01000178">
    <property type="protein sequence ID" value="KKP01799.1"/>
    <property type="molecule type" value="Genomic_DNA"/>
</dbReference>
<evidence type="ECO:0000256" key="1">
    <source>
        <dbReference type="ARBA" id="ARBA00004613"/>
    </source>
</evidence>
<sequence>MLANRLFQIAAVVGSVSAEVVSATFNPLYDDPSRSLNTVACWRKNIGFMPNLDWQIQQDAVGFMGLNTIDRINSGKCFTCWTLGYNDKTISLLAIDSAESGIVMSLNALQYLTDGRAHELGRVDVHVKEVDTSECGLPANILHAYDF</sequence>
<evidence type="ECO:0000256" key="4">
    <source>
        <dbReference type="SAM" id="SignalP"/>
    </source>
</evidence>
<feature type="signal peptide" evidence="4">
    <location>
        <begin position="1"/>
        <end position="18"/>
    </location>
</feature>
<dbReference type="Pfam" id="PF07249">
    <property type="entry name" value="Cerato-platanin"/>
    <property type="match status" value="1"/>
</dbReference>
<dbReference type="CDD" id="cd22778">
    <property type="entry name" value="DPBB_CEPL-like"/>
    <property type="match status" value="1"/>
</dbReference>
<protein>
    <submittedName>
        <fullName evidence="5">SnodProt1</fullName>
    </submittedName>
</protein>
<evidence type="ECO:0000313" key="5">
    <source>
        <dbReference type="EMBL" id="KKP01799.1"/>
    </source>
</evidence>